<dbReference type="OrthoDB" id="10553842at2759"/>
<feature type="compositionally biased region" description="Low complexity" evidence="1">
    <location>
        <begin position="141"/>
        <end position="150"/>
    </location>
</feature>
<feature type="region of interest" description="Disordered" evidence="1">
    <location>
        <begin position="141"/>
        <end position="192"/>
    </location>
</feature>
<dbReference type="Proteomes" id="UP000286134">
    <property type="component" value="Unassembled WGS sequence"/>
</dbReference>
<organism evidence="2 3">
    <name type="scientific">Erysiphe neolycopersici</name>
    <dbReference type="NCBI Taxonomy" id="212602"/>
    <lineage>
        <taxon>Eukaryota</taxon>
        <taxon>Fungi</taxon>
        <taxon>Dikarya</taxon>
        <taxon>Ascomycota</taxon>
        <taxon>Pezizomycotina</taxon>
        <taxon>Leotiomycetes</taxon>
        <taxon>Erysiphales</taxon>
        <taxon>Erysiphaceae</taxon>
        <taxon>Erysiphe</taxon>
    </lineage>
</organism>
<name>A0A420H7K0_9PEZI</name>
<evidence type="ECO:0000256" key="1">
    <source>
        <dbReference type="SAM" id="MobiDB-lite"/>
    </source>
</evidence>
<keyword evidence="3" id="KW-1185">Reference proteome</keyword>
<evidence type="ECO:0000313" key="2">
    <source>
        <dbReference type="EMBL" id="RKF53415.1"/>
    </source>
</evidence>
<reference evidence="2 3" key="1">
    <citation type="journal article" date="2018" name="BMC Genomics">
        <title>Comparative genome analyses reveal sequence features reflecting distinct modes of host-adaptation between dicot and monocot powdery mildew.</title>
        <authorList>
            <person name="Wu Y."/>
            <person name="Ma X."/>
            <person name="Pan Z."/>
            <person name="Kale S.D."/>
            <person name="Song Y."/>
            <person name="King H."/>
            <person name="Zhang Q."/>
            <person name="Presley C."/>
            <person name="Deng X."/>
            <person name="Wei C.I."/>
            <person name="Xiao S."/>
        </authorList>
    </citation>
    <scope>NUCLEOTIDE SEQUENCE [LARGE SCALE GENOMIC DNA]</scope>
    <source>
        <strain evidence="2">UMSG2</strain>
    </source>
</reference>
<accession>A0A420H7K0</accession>
<proteinExistence type="predicted"/>
<feature type="non-terminal residue" evidence="2">
    <location>
        <position position="235"/>
    </location>
</feature>
<sequence>MIRRKQDWTIDTFNIANEQACNDLRDFLRTNGVFVNADPKKKVQYALNDVLNEDKPHIWTNTEVEEVMEEFPQQFDSKYNPDLETSDQRSRTHFSPKLAQENIQYQERKPDFHQIQEQQRITQNPTYHNYSSHTPNPITTLPIIPRNPNNKSYQNPLYPQHYSIPQSQPSKTSPQYTQPWPINPPSSGTNTKENLVSQAINNIPGSTNIGRELGTLQRIYQADMQYGGTNDDFDL</sequence>
<comment type="caution">
    <text evidence="2">The sequence shown here is derived from an EMBL/GenBank/DDBJ whole genome shotgun (WGS) entry which is preliminary data.</text>
</comment>
<feature type="compositionally biased region" description="Polar residues" evidence="1">
    <location>
        <begin position="151"/>
        <end position="192"/>
    </location>
</feature>
<gene>
    <name evidence="2" type="ORF">OnM2_105032</name>
</gene>
<protein>
    <submittedName>
        <fullName evidence="2">Uncharacterized protein</fullName>
    </submittedName>
</protein>
<dbReference type="AlphaFoldDB" id="A0A420H7K0"/>
<dbReference type="EMBL" id="MCFK01010560">
    <property type="protein sequence ID" value="RKF53415.1"/>
    <property type="molecule type" value="Genomic_DNA"/>
</dbReference>
<evidence type="ECO:0000313" key="3">
    <source>
        <dbReference type="Proteomes" id="UP000286134"/>
    </source>
</evidence>